<dbReference type="RefSeq" id="WP_015333976.1">
    <property type="nucleotide sequence ID" value="NC_020054.1"/>
</dbReference>
<dbReference type="AlphaFoldDB" id="I0KFH4"/>
<dbReference type="EMBL" id="HE796683">
    <property type="protein sequence ID" value="CCH02877.1"/>
    <property type="molecule type" value="Genomic_DNA"/>
</dbReference>
<reference evidence="1 2" key="1">
    <citation type="journal article" date="2012" name="J. Bacteriol.">
        <title>Genome Sequence of Fibrella aestuarina BUZ 2T, a Filamentous Marine Bacterium.</title>
        <authorList>
            <person name="Filippini M."/>
            <person name="Qi W."/>
            <person name="Blom J."/>
            <person name="Goesmann A."/>
            <person name="Smits T.H."/>
            <person name="Bagheri H.C."/>
        </authorList>
    </citation>
    <scope>NUCLEOTIDE SEQUENCE [LARGE SCALE GENOMIC DNA]</scope>
    <source>
        <strain evidence="2">BUZ 2T</strain>
    </source>
</reference>
<evidence type="ECO:0000313" key="2">
    <source>
        <dbReference type="Proteomes" id="UP000011058"/>
    </source>
</evidence>
<accession>I0KFH4</accession>
<sequence>MNSLLYVTDGSVDSALTLRNWLTAHTQPAPRLTVVLPYDLAPDQPLHKDVLRPAKAAAEGHLQQWVAMLGDAKLGNLTTETLLASPEHATTLHLLIRPYDGWLVDDQDLMEMMADVLARTRTQPLWLTTSNATAPIARPILPG</sequence>
<name>I0KFH4_9BACT</name>
<evidence type="ECO:0008006" key="3">
    <source>
        <dbReference type="Google" id="ProtNLM"/>
    </source>
</evidence>
<dbReference type="Proteomes" id="UP000011058">
    <property type="component" value="Chromosome"/>
</dbReference>
<keyword evidence="2" id="KW-1185">Reference proteome</keyword>
<proteinExistence type="predicted"/>
<protein>
    <recommendedName>
        <fullName evidence="3">UspA domain-containing protein</fullName>
    </recommendedName>
</protein>
<evidence type="ECO:0000313" key="1">
    <source>
        <dbReference type="EMBL" id="CCH02877.1"/>
    </source>
</evidence>
<organism evidence="1 2">
    <name type="scientific">Fibrella aestuarina BUZ 2</name>
    <dbReference type="NCBI Taxonomy" id="1166018"/>
    <lineage>
        <taxon>Bacteria</taxon>
        <taxon>Pseudomonadati</taxon>
        <taxon>Bacteroidota</taxon>
        <taxon>Cytophagia</taxon>
        <taxon>Cytophagales</taxon>
        <taxon>Spirosomataceae</taxon>
        <taxon>Fibrella</taxon>
    </lineage>
</organism>
<gene>
    <name evidence="1" type="ORF">FAES_4878</name>
</gene>
<dbReference type="HOGENOM" id="CLU_1833956_0_0_10"/>
<dbReference type="PATRIC" id="fig|1166018.3.peg.1848"/>
<dbReference type="OrthoDB" id="962729at2"/>
<dbReference type="KEGG" id="fae:FAES_4878"/>
<dbReference type="eggNOG" id="ENOG50332JV">
    <property type="taxonomic scope" value="Bacteria"/>
</dbReference>
<dbReference type="STRING" id="1166018.FAES_4878"/>